<feature type="transmembrane region" description="Helical" evidence="1">
    <location>
        <begin position="5"/>
        <end position="24"/>
    </location>
</feature>
<dbReference type="EMBL" id="JAHLDG010000003">
    <property type="protein sequence ID" value="MBU3219077.1"/>
    <property type="molecule type" value="Genomic_DNA"/>
</dbReference>
<proteinExistence type="predicted"/>
<accession>A0ABS6C0S0</accession>
<dbReference type="Pfam" id="PF04657">
    <property type="entry name" value="DMT_YdcZ"/>
    <property type="match status" value="1"/>
</dbReference>
<dbReference type="Proteomes" id="UP000740830">
    <property type="component" value="Unassembled WGS sequence"/>
</dbReference>
<keyword evidence="1" id="KW-1133">Transmembrane helix</keyword>
<sequence>MMNNLLAVVVGILISIMITFNGGLSTYLGYYISTLLVHIIGLICVLIVLAITKNKMKLKKGTPLYFFTGGAIGIFIVIFNSICFKNLGASLTLSLALFGQLVLSILIDHFGLFNMAVHKFKSKKLIGLLFISFGIVIMLIY</sequence>
<keyword evidence="1" id="KW-0812">Transmembrane</keyword>
<organism evidence="2 3">
    <name type="scientific">Clostridium algidicarnis</name>
    <dbReference type="NCBI Taxonomy" id="37659"/>
    <lineage>
        <taxon>Bacteria</taxon>
        <taxon>Bacillati</taxon>
        <taxon>Bacillota</taxon>
        <taxon>Clostridia</taxon>
        <taxon>Eubacteriales</taxon>
        <taxon>Clostridiaceae</taxon>
        <taxon>Clostridium</taxon>
    </lineage>
</organism>
<feature type="transmembrane region" description="Helical" evidence="1">
    <location>
        <begin position="88"/>
        <end position="113"/>
    </location>
</feature>
<protein>
    <submittedName>
        <fullName evidence="2">DMT family transporter</fullName>
    </submittedName>
</protein>
<keyword evidence="1" id="KW-0472">Membrane</keyword>
<evidence type="ECO:0000256" key="1">
    <source>
        <dbReference type="SAM" id="Phobius"/>
    </source>
</evidence>
<evidence type="ECO:0000313" key="2">
    <source>
        <dbReference type="EMBL" id="MBU3219077.1"/>
    </source>
</evidence>
<dbReference type="PANTHER" id="PTHR34821">
    <property type="entry name" value="INNER MEMBRANE PROTEIN YDCZ"/>
    <property type="match status" value="1"/>
</dbReference>
<feature type="transmembrane region" description="Helical" evidence="1">
    <location>
        <begin position="64"/>
        <end position="82"/>
    </location>
</feature>
<feature type="transmembrane region" description="Helical" evidence="1">
    <location>
        <begin position="125"/>
        <end position="140"/>
    </location>
</feature>
<keyword evidence="3" id="KW-1185">Reference proteome</keyword>
<gene>
    <name evidence="2" type="ORF">KPL27_03045</name>
</gene>
<evidence type="ECO:0000313" key="3">
    <source>
        <dbReference type="Proteomes" id="UP000740830"/>
    </source>
</evidence>
<dbReference type="InterPro" id="IPR006750">
    <property type="entry name" value="YdcZ"/>
</dbReference>
<comment type="caution">
    <text evidence="2">The sequence shown here is derived from an EMBL/GenBank/DDBJ whole genome shotgun (WGS) entry which is preliminary data.</text>
</comment>
<reference evidence="2 3" key="1">
    <citation type="submission" date="2021-06" db="EMBL/GenBank/DDBJ databases">
        <title>Clostridia strains as spoilage organisms.</title>
        <authorList>
            <person name="Wambui J."/>
            <person name="Stephan R."/>
            <person name="Stevens M.J.A."/>
        </authorList>
    </citation>
    <scope>NUCLEOTIDE SEQUENCE [LARGE SCALE GENOMIC DNA]</scope>
    <source>
        <strain evidence="2 3">CM013</strain>
    </source>
</reference>
<name>A0ABS6C0S0_9CLOT</name>
<dbReference type="PANTHER" id="PTHR34821:SF2">
    <property type="entry name" value="INNER MEMBRANE PROTEIN YDCZ"/>
    <property type="match status" value="1"/>
</dbReference>
<feature type="transmembrane region" description="Helical" evidence="1">
    <location>
        <begin position="30"/>
        <end position="52"/>
    </location>
</feature>